<proteinExistence type="predicted"/>
<reference evidence="1" key="1">
    <citation type="submission" date="2014-11" db="EMBL/GenBank/DDBJ databases">
        <authorList>
            <person name="Amaro Gonzalez C."/>
        </authorList>
    </citation>
    <scope>NUCLEOTIDE SEQUENCE</scope>
</reference>
<dbReference type="EMBL" id="GBXM01105374">
    <property type="protein sequence ID" value="JAH03203.1"/>
    <property type="molecule type" value="Transcribed_RNA"/>
</dbReference>
<organism evidence="1">
    <name type="scientific">Anguilla anguilla</name>
    <name type="common">European freshwater eel</name>
    <name type="synonym">Muraena anguilla</name>
    <dbReference type="NCBI Taxonomy" id="7936"/>
    <lineage>
        <taxon>Eukaryota</taxon>
        <taxon>Metazoa</taxon>
        <taxon>Chordata</taxon>
        <taxon>Craniata</taxon>
        <taxon>Vertebrata</taxon>
        <taxon>Euteleostomi</taxon>
        <taxon>Actinopterygii</taxon>
        <taxon>Neopterygii</taxon>
        <taxon>Teleostei</taxon>
        <taxon>Anguilliformes</taxon>
        <taxon>Anguillidae</taxon>
        <taxon>Anguilla</taxon>
    </lineage>
</organism>
<accession>A0A0E9PH63</accession>
<sequence>MQIQAKYVCRLDIYTGSTLHIYLYPINKYTFISKYA</sequence>
<dbReference type="AlphaFoldDB" id="A0A0E9PH63"/>
<evidence type="ECO:0000313" key="1">
    <source>
        <dbReference type="EMBL" id="JAH03203.1"/>
    </source>
</evidence>
<protein>
    <submittedName>
        <fullName evidence="1">Uncharacterized protein</fullName>
    </submittedName>
</protein>
<name>A0A0E9PH63_ANGAN</name>
<reference evidence="1" key="2">
    <citation type="journal article" date="2015" name="Fish Shellfish Immunol.">
        <title>Early steps in the European eel (Anguilla anguilla)-Vibrio vulnificus interaction in the gills: Role of the RtxA13 toxin.</title>
        <authorList>
            <person name="Callol A."/>
            <person name="Pajuelo D."/>
            <person name="Ebbesson L."/>
            <person name="Teles M."/>
            <person name="MacKenzie S."/>
            <person name="Amaro C."/>
        </authorList>
    </citation>
    <scope>NUCLEOTIDE SEQUENCE</scope>
</reference>